<keyword evidence="1" id="KW-1133">Transmembrane helix</keyword>
<proteinExistence type="predicted"/>
<feature type="transmembrane region" description="Helical" evidence="1">
    <location>
        <begin position="167"/>
        <end position="190"/>
    </location>
</feature>
<keyword evidence="1" id="KW-0472">Membrane</keyword>
<protein>
    <submittedName>
        <fullName evidence="3 4">Uncharacterized protein</fullName>
    </submittedName>
</protein>
<evidence type="ECO:0000313" key="2">
    <source>
        <dbReference type="Proteomes" id="UP000050790"/>
    </source>
</evidence>
<keyword evidence="1" id="KW-0812">Transmembrane</keyword>
<feature type="transmembrane region" description="Helical" evidence="1">
    <location>
        <begin position="78"/>
        <end position="99"/>
    </location>
</feature>
<dbReference type="WBParaSite" id="SMRG1_93400.2">
    <property type="protein sequence ID" value="SMRG1_93400.2"/>
    <property type="gene ID" value="SMRG1_93400"/>
</dbReference>
<evidence type="ECO:0000256" key="1">
    <source>
        <dbReference type="SAM" id="Phobius"/>
    </source>
</evidence>
<feature type="transmembrane region" description="Helical" evidence="1">
    <location>
        <begin position="134"/>
        <end position="155"/>
    </location>
</feature>
<reference evidence="3 4" key="1">
    <citation type="submission" date="2023-11" db="UniProtKB">
        <authorList>
            <consortium name="WormBaseParasite"/>
        </authorList>
    </citation>
    <scope>IDENTIFICATION</scope>
</reference>
<dbReference type="Proteomes" id="UP000050790">
    <property type="component" value="Unassembled WGS sequence"/>
</dbReference>
<dbReference type="AlphaFoldDB" id="A0AA85AM50"/>
<dbReference type="WBParaSite" id="SMRG1_93400.1">
    <property type="protein sequence ID" value="SMRG1_93400.1"/>
    <property type="gene ID" value="SMRG1_93400"/>
</dbReference>
<organism evidence="2 3">
    <name type="scientific">Schistosoma margrebowiei</name>
    <dbReference type="NCBI Taxonomy" id="48269"/>
    <lineage>
        <taxon>Eukaryota</taxon>
        <taxon>Metazoa</taxon>
        <taxon>Spiralia</taxon>
        <taxon>Lophotrochozoa</taxon>
        <taxon>Platyhelminthes</taxon>
        <taxon>Trematoda</taxon>
        <taxon>Digenea</taxon>
        <taxon>Strigeidida</taxon>
        <taxon>Schistosomatoidea</taxon>
        <taxon>Schistosomatidae</taxon>
        <taxon>Schistosoma</taxon>
    </lineage>
</organism>
<accession>A0AA85AM50</accession>
<feature type="transmembrane region" description="Helical" evidence="1">
    <location>
        <begin position="111"/>
        <end position="128"/>
    </location>
</feature>
<sequence length="205" mass="22942">MSVLACDKKPTAPSQHKSHCIFQMLFNVSVYQKNSTCCPVNVSNENCRENFTSISGNVSNKTCQINVTYCFIYKTDPVVLSGLIIIFIGLFLGLVIIFIRKLHSTSMKNSFFIVITMIIMIVGLGLFVSCAKWYELLISLPAATAFNTLAILMGIKLKDLEKKFKTILLIIFFVLIGIGLILLFIGQIFLDVSRSHHDFPESTSE</sequence>
<evidence type="ECO:0000313" key="3">
    <source>
        <dbReference type="WBParaSite" id="SMRG1_93400.1"/>
    </source>
</evidence>
<evidence type="ECO:0000313" key="4">
    <source>
        <dbReference type="WBParaSite" id="SMRG1_93400.2"/>
    </source>
</evidence>
<name>A0AA85AM50_9TREM</name>